<dbReference type="Proteomes" id="UP000694620">
    <property type="component" value="Chromosome 4"/>
</dbReference>
<sequence length="276" mass="31383">MLAELNGESSECNKDQKTNTEEKDIRKRKVPASKSVKTKKKKKKQLTESLDEIIGDHDSQKVLEKPKRRRKKKKITDVLAASSPQPGCPADLQKVIEAHYTGKRSVIEMEELSLPDSCFFPSNDLSHSLSSFLKEICPKWVKFCKKHAENKSPLMLIVCSSAYRALELIKLLTTFKGDCKVLKLFAKHIKVEEQIKQLQKGVSHIGVGTPCRMATLLKQDAFNLQALKAVVLDWNWRDKKMRRMVDIPEVRLDMLKLFELGITQSCKTGSTKVALF</sequence>
<dbReference type="GeneID" id="114650346"/>
<feature type="region of interest" description="Disordered" evidence="1">
    <location>
        <begin position="58"/>
        <end position="83"/>
    </location>
</feature>
<reference evidence="2" key="2">
    <citation type="submission" date="2025-08" db="UniProtKB">
        <authorList>
            <consortium name="Ensembl"/>
        </authorList>
    </citation>
    <scope>IDENTIFICATION</scope>
</reference>
<dbReference type="PANTHER" id="PTHR24030">
    <property type="entry name" value="PROTEIN CMSS1"/>
    <property type="match status" value="1"/>
</dbReference>
<feature type="compositionally biased region" description="Basic residues" evidence="1">
    <location>
        <begin position="26"/>
        <end position="44"/>
    </location>
</feature>
<dbReference type="GeneTree" id="ENSGT00390000006574"/>
<dbReference type="CTD" id="84319"/>
<evidence type="ECO:0000313" key="3">
    <source>
        <dbReference type="Proteomes" id="UP000694620"/>
    </source>
</evidence>
<dbReference type="PANTHER" id="PTHR24030:SF0">
    <property type="entry name" value="PROTEIN CMSS1"/>
    <property type="match status" value="1"/>
</dbReference>
<dbReference type="Gene3D" id="3.40.50.300">
    <property type="entry name" value="P-loop containing nucleotide triphosphate hydrolases"/>
    <property type="match status" value="1"/>
</dbReference>
<proteinExistence type="predicted"/>
<name>A0A8C4SIT5_ERPCA</name>
<gene>
    <name evidence="2" type="primary">CMSS1</name>
    <name evidence="2" type="synonym">cmss1</name>
</gene>
<evidence type="ECO:0000256" key="1">
    <source>
        <dbReference type="SAM" id="MobiDB-lite"/>
    </source>
</evidence>
<keyword evidence="3" id="KW-1185">Reference proteome</keyword>
<accession>A0A8C4SIT5</accession>
<dbReference type="RefSeq" id="XP_051782044.1">
    <property type="nucleotide sequence ID" value="XM_051926084.1"/>
</dbReference>
<dbReference type="Pfam" id="PF14617">
    <property type="entry name" value="CMS1"/>
    <property type="match status" value="1"/>
</dbReference>
<dbReference type="AlphaFoldDB" id="A0A8C4SIT5"/>
<dbReference type="GO" id="GO:0030686">
    <property type="term" value="C:90S preribosome"/>
    <property type="evidence" value="ECO:0007669"/>
    <property type="project" value="TreeGrafter"/>
</dbReference>
<dbReference type="InterPro" id="IPR027417">
    <property type="entry name" value="P-loop_NTPase"/>
</dbReference>
<dbReference type="InterPro" id="IPR032704">
    <property type="entry name" value="Cms1"/>
</dbReference>
<reference evidence="2" key="3">
    <citation type="submission" date="2025-09" db="UniProtKB">
        <authorList>
            <consortium name="Ensembl"/>
        </authorList>
    </citation>
    <scope>IDENTIFICATION</scope>
</reference>
<feature type="region of interest" description="Disordered" evidence="1">
    <location>
        <begin position="1"/>
        <end position="46"/>
    </location>
</feature>
<feature type="compositionally biased region" description="Basic and acidic residues" evidence="1">
    <location>
        <begin position="11"/>
        <end position="25"/>
    </location>
</feature>
<protein>
    <submittedName>
        <fullName evidence="2">Cms1 ribosomal small subunit homolog</fullName>
    </submittedName>
</protein>
<evidence type="ECO:0000313" key="2">
    <source>
        <dbReference type="Ensembl" id="ENSECRP00000017568.1"/>
    </source>
</evidence>
<reference evidence="2" key="1">
    <citation type="submission" date="2021-06" db="EMBL/GenBank/DDBJ databases">
        <authorList>
            <consortium name="Wellcome Sanger Institute Data Sharing"/>
        </authorList>
    </citation>
    <scope>NUCLEOTIDE SEQUENCE [LARGE SCALE GENOMIC DNA]</scope>
</reference>
<organism evidence="2 3">
    <name type="scientific">Erpetoichthys calabaricus</name>
    <name type="common">Rope fish</name>
    <name type="synonym">Calamoichthys calabaricus</name>
    <dbReference type="NCBI Taxonomy" id="27687"/>
    <lineage>
        <taxon>Eukaryota</taxon>
        <taxon>Metazoa</taxon>
        <taxon>Chordata</taxon>
        <taxon>Craniata</taxon>
        <taxon>Vertebrata</taxon>
        <taxon>Euteleostomi</taxon>
        <taxon>Actinopterygii</taxon>
        <taxon>Polypteriformes</taxon>
        <taxon>Polypteridae</taxon>
        <taxon>Erpetoichthys</taxon>
    </lineage>
</organism>
<dbReference type="SUPFAM" id="SSF52540">
    <property type="entry name" value="P-loop containing nucleoside triphosphate hydrolases"/>
    <property type="match status" value="1"/>
</dbReference>
<dbReference type="Ensembl" id="ENSECRT00000017913.1">
    <property type="protein sequence ID" value="ENSECRP00000017568.1"/>
    <property type="gene ID" value="ENSECRG00000011718.1"/>
</dbReference>
<dbReference type="GO" id="GO:0005634">
    <property type="term" value="C:nucleus"/>
    <property type="evidence" value="ECO:0007669"/>
    <property type="project" value="TreeGrafter"/>
</dbReference>